<sequence>MAWTQADLDALDAALALGAREVRYADGRMVVYRSVREMMGIRGGIVATLTGTGVRTLGDDRVATGMSTGVMRGAPSYGYPYPGRLIP</sequence>
<dbReference type="AlphaFoldDB" id="A0A4Q9VEV7"/>
<dbReference type="Proteomes" id="UP000292781">
    <property type="component" value="Unassembled WGS sequence"/>
</dbReference>
<dbReference type="NCBIfam" id="NF047331">
    <property type="entry name" value="phage_HTJ"/>
    <property type="match status" value="1"/>
</dbReference>
<dbReference type="RefSeq" id="WP_131311520.1">
    <property type="nucleotide sequence ID" value="NZ_SJFN01000045.1"/>
</dbReference>
<evidence type="ECO:0000313" key="2">
    <source>
        <dbReference type="Proteomes" id="UP000292781"/>
    </source>
</evidence>
<name>A0A4Q9VEV7_9HYPH</name>
<dbReference type="EMBL" id="SJFN01000045">
    <property type="protein sequence ID" value="TBW33364.1"/>
    <property type="molecule type" value="Genomic_DNA"/>
</dbReference>
<gene>
    <name evidence="1" type="ORF">EYW49_20610</name>
</gene>
<dbReference type="OrthoDB" id="7581025at2"/>
<evidence type="ECO:0000313" key="1">
    <source>
        <dbReference type="EMBL" id="TBW33364.1"/>
    </source>
</evidence>
<keyword evidence="2" id="KW-1185">Reference proteome</keyword>
<accession>A0A4Q9VEV7</accession>
<protein>
    <submittedName>
        <fullName evidence="1">Uncharacterized protein</fullName>
    </submittedName>
</protein>
<proteinExistence type="predicted"/>
<comment type="caution">
    <text evidence="1">The sequence shown here is derived from an EMBL/GenBank/DDBJ whole genome shotgun (WGS) entry which is preliminary data.</text>
</comment>
<reference evidence="1 2" key="1">
    <citation type="submission" date="2019-02" db="EMBL/GenBank/DDBJ databases">
        <title>Siculibacillus lacustris gen. nov., sp. nov., a new rosette-forming bacterium isolated from a freshwater crater lake (Lake St. Ana, Romania).</title>
        <authorList>
            <person name="Felfoldi T."/>
            <person name="Marton Z."/>
            <person name="Szabo A."/>
            <person name="Mentes A."/>
            <person name="Boka K."/>
            <person name="Marialigeti K."/>
            <person name="Mathe I."/>
            <person name="Koncz M."/>
            <person name="Schumann P."/>
            <person name="Toth E."/>
        </authorList>
    </citation>
    <scope>NUCLEOTIDE SEQUENCE [LARGE SCALE GENOMIC DNA]</scope>
    <source>
        <strain evidence="1 2">SA-279</strain>
    </source>
</reference>
<organism evidence="1 2">
    <name type="scientific">Siculibacillus lacustris</name>
    <dbReference type="NCBI Taxonomy" id="1549641"/>
    <lineage>
        <taxon>Bacteria</taxon>
        <taxon>Pseudomonadati</taxon>
        <taxon>Pseudomonadota</taxon>
        <taxon>Alphaproteobacteria</taxon>
        <taxon>Hyphomicrobiales</taxon>
        <taxon>Ancalomicrobiaceae</taxon>
        <taxon>Siculibacillus</taxon>
    </lineage>
</organism>